<dbReference type="RefSeq" id="WP_147574620.1">
    <property type="nucleotide sequence ID" value="NZ_JAOQJE010000027.1"/>
</dbReference>
<dbReference type="SUPFAM" id="SSF52922">
    <property type="entry name" value="TK C-terminal domain-like"/>
    <property type="match status" value="1"/>
</dbReference>
<dbReference type="Gene3D" id="3.40.50.970">
    <property type="match status" value="1"/>
</dbReference>
<dbReference type="InterPro" id="IPR005475">
    <property type="entry name" value="Transketolase-like_Pyr-bd"/>
</dbReference>
<dbReference type="Gene3D" id="3.40.50.920">
    <property type="match status" value="1"/>
</dbReference>
<dbReference type="InterPro" id="IPR009014">
    <property type="entry name" value="Transketo_C/PFOR_II"/>
</dbReference>
<comment type="caution">
    <text evidence="2">The sequence shown here is derived from an EMBL/GenBank/DDBJ whole genome shotgun (WGS) entry which is preliminary data.</text>
</comment>
<dbReference type="Proteomes" id="UP001652397">
    <property type="component" value="Unassembled WGS sequence"/>
</dbReference>
<proteinExistence type="predicted"/>
<gene>
    <name evidence="2" type="ORF">OCV66_15170</name>
</gene>
<dbReference type="PANTHER" id="PTHR43825:SF1">
    <property type="entry name" value="TRANSKETOLASE-LIKE PYRIMIDINE-BINDING DOMAIN-CONTAINING PROTEIN"/>
    <property type="match status" value="1"/>
</dbReference>
<dbReference type="SUPFAM" id="SSF52518">
    <property type="entry name" value="Thiamin diphosphate-binding fold (THDP-binding)"/>
    <property type="match status" value="1"/>
</dbReference>
<protein>
    <submittedName>
        <fullName evidence="2">Transketolase family protein</fullName>
    </submittedName>
</protein>
<dbReference type="InterPro" id="IPR029061">
    <property type="entry name" value="THDP-binding"/>
</dbReference>
<dbReference type="CDD" id="cd07033">
    <property type="entry name" value="TPP_PYR_DXS_TK_like"/>
    <property type="match status" value="1"/>
</dbReference>
<dbReference type="Pfam" id="PF02779">
    <property type="entry name" value="Transket_pyr"/>
    <property type="match status" value="1"/>
</dbReference>
<evidence type="ECO:0000259" key="1">
    <source>
        <dbReference type="SMART" id="SM00861"/>
    </source>
</evidence>
<dbReference type="Pfam" id="PF02780">
    <property type="entry name" value="Transketolase_C"/>
    <property type="match status" value="1"/>
</dbReference>
<reference evidence="2 3" key="1">
    <citation type="journal article" date="2021" name="ISME Commun">
        <title>Automated analysis of genomic sequences facilitates high-throughput and comprehensive description of bacteria.</title>
        <authorList>
            <person name="Hitch T.C.A."/>
        </authorList>
    </citation>
    <scope>NUCLEOTIDE SEQUENCE [LARGE SCALE GENOMIC DNA]</scope>
    <source>
        <strain evidence="2 3">Sanger_34</strain>
    </source>
</reference>
<evidence type="ECO:0000313" key="2">
    <source>
        <dbReference type="EMBL" id="MCU6790413.1"/>
    </source>
</evidence>
<evidence type="ECO:0000313" key="3">
    <source>
        <dbReference type="Proteomes" id="UP001652397"/>
    </source>
</evidence>
<keyword evidence="3" id="KW-1185">Reference proteome</keyword>
<dbReference type="PANTHER" id="PTHR43825">
    <property type="entry name" value="PYRUVATE DEHYDROGENASE E1 COMPONENT"/>
    <property type="match status" value="1"/>
</dbReference>
<dbReference type="InterPro" id="IPR051157">
    <property type="entry name" value="PDH/Transketolase"/>
</dbReference>
<sequence length="324" mass="34861">MGYQVMNKIEMEPSGLSETYFHTMMRLMGENRDIMELEADLGVCILGGGYKEMEQTYPKQLFNCGIQEANMVGVACGLSAVGKIPFCHTFAPFLARRANDQIFISACYAGSNIRLVGSDPGVMAAFNGGTHMPFEDVAALRAFPELTIVEPTDSVMLVNLMDQLAKLQGAYYIRMARKPMARVYQEGSDFTIGKGCVIRPGSDVTIVATGMMVAEAMEAAELLAADGISARVVDMFTIKPIDEDLLTTCAQETGAIVTAENHNIIGGLGSAVCETLGSNCPVPVERVGVKDRFGEVGPIDYLKQVMGLTAQDIAVAAKKSISRK</sequence>
<organism evidence="2 3">
    <name type="scientific">Agathobaculum ammoniilyticum</name>
    <dbReference type="NCBI Taxonomy" id="2981778"/>
    <lineage>
        <taxon>Bacteria</taxon>
        <taxon>Bacillati</taxon>
        <taxon>Bacillota</taxon>
        <taxon>Clostridia</taxon>
        <taxon>Eubacteriales</taxon>
        <taxon>Butyricicoccaceae</taxon>
        <taxon>Agathobaculum</taxon>
    </lineage>
</organism>
<dbReference type="EMBL" id="JAOQJE010000027">
    <property type="protein sequence ID" value="MCU6790413.1"/>
    <property type="molecule type" value="Genomic_DNA"/>
</dbReference>
<feature type="domain" description="Transketolase-like pyrimidine-binding" evidence="1">
    <location>
        <begin position="14"/>
        <end position="183"/>
    </location>
</feature>
<accession>A0ABT2U722</accession>
<dbReference type="InterPro" id="IPR033248">
    <property type="entry name" value="Transketolase_C"/>
</dbReference>
<name>A0ABT2U722_9FIRM</name>
<dbReference type="SMART" id="SM00861">
    <property type="entry name" value="Transket_pyr"/>
    <property type="match status" value="1"/>
</dbReference>